<sequence>MPSFQQAGAPSGIQVAMSPEGVLHYAIPCRPEALPPVTPQALSLAWDAARAAASAEAWGPHRMLAFQDGPVLALADADAACWAEAVDRAVGLQNLSGLALCLRLLALVELLGRAPWLSGLFAIARDGIEMHPALLSAAASEPLDSAARFDERGMKRLLSNRIAGTGGAAGEMAPGQWPRAGL</sequence>
<dbReference type="RefSeq" id="WP_379595040.1">
    <property type="nucleotide sequence ID" value="NZ_JBHRTN010000007.1"/>
</dbReference>
<accession>A0ABV7FW95</accession>
<organism evidence="1 2">
    <name type="scientific">Teichococcus globiformis</name>
    <dbReference type="NCBI Taxonomy" id="2307229"/>
    <lineage>
        <taxon>Bacteria</taxon>
        <taxon>Pseudomonadati</taxon>
        <taxon>Pseudomonadota</taxon>
        <taxon>Alphaproteobacteria</taxon>
        <taxon>Acetobacterales</taxon>
        <taxon>Roseomonadaceae</taxon>
        <taxon>Roseomonas</taxon>
    </lineage>
</organism>
<gene>
    <name evidence="1" type="ORF">ACFOD4_06060</name>
</gene>
<proteinExistence type="predicted"/>
<reference evidence="2" key="1">
    <citation type="journal article" date="2019" name="Int. J. Syst. Evol. Microbiol.">
        <title>The Global Catalogue of Microorganisms (GCM) 10K type strain sequencing project: providing services to taxonomists for standard genome sequencing and annotation.</title>
        <authorList>
            <consortium name="The Broad Institute Genomics Platform"/>
            <consortium name="The Broad Institute Genome Sequencing Center for Infectious Disease"/>
            <person name="Wu L."/>
            <person name="Ma J."/>
        </authorList>
    </citation>
    <scope>NUCLEOTIDE SEQUENCE [LARGE SCALE GENOMIC DNA]</scope>
    <source>
        <strain evidence="2">KCTC 52094</strain>
    </source>
</reference>
<name>A0ABV7FW95_9PROT</name>
<dbReference type="EMBL" id="JBHRTN010000007">
    <property type="protein sequence ID" value="MFC3124622.1"/>
    <property type="molecule type" value="Genomic_DNA"/>
</dbReference>
<dbReference type="Proteomes" id="UP001595593">
    <property type="component" value="Unassembled WGS sequence"/>
</dbReference>
<protein>
    <submittedName>
        <fullName evidence="1">Uncharacterized protein</fullName>
    </submittedName>
</protein>
<evidence type="ECO:0000313" key="1">
    <source>
        <dbReference type="EMBL" id="MFC3124622.1"/>
    </source>
</evidence>
<keyword evidence="2" id="KW-1185">Reference proteome</keyword>
<comment type="caution">
    <text evidence="1">The sequence shown here is derived from an EMBL/GenBank/DDBJ whole genome shotgun (WGS) entry which is preliminary data.</text>
</comment>
<evidence type="ECO:0000313" key="2">
    <source>
        <dbReference type="Proteomes" id="UP001595593"/>
    </source>
</evidence>